<dbReference type="STRING" id="357804.Ping_0678"/>
<protein>
    <recommendedName>
        <fullName evidence="3">DUF3545 domain-containing protein</fullName>
    </recommendedName>
</protein>
<evidence type="ECO:0000313" key="2">
    <source>
        <dbReference type="Proteomes" id="UP000000639"/>
    </source>
</evidence>
<sequence length="65" mass="7722">MQYSKTDTDIFADDALFFTAKKKIPKVRKWREIEAIKEQQKLSKELLDMGLDLDFSLSEWAQLRL</sequence>
<dbReference type="HOGENOM" id="CLU_2846669_0_0_6"/>
<evidence type="ECO:0008006" key="3">
    <source>
        <dbReference type="Google" id="ProtNLM"/>
    </source>
</evidence>
<dbReference type="OrthoDB" id="5918741at2"/>
<proteinExistence type="predicted"/>
<name>A1SSR6_PSYIN</name>
<dbReference type="Proteomes" id="UP000000639">
    <property type="component" value="Chromosome"/>
</dbReference>
<dbReference type="Pfam" id="PF12065">
    <property type="entry name" value="DUF3545"/>
    <property type="match status" value="1"/>
</dbReference>
<gene>
    <name evidence="1" type="ordered locus">Ping_0678</name>
</gene>
<organism evidence="1 2">
    <name type="scientific">Psychromonas ingrahamii (strain DSM 17664 / CCUG 51855 / 37)</name>
    <dbReference type="NCBI Taxonomy" id="357804"/>
    <lineage>
        <taxon>Bacteria</taxon>
        <taxon>Pseudomonadati</taxon>
        <taxon>Pseudomonadota</taxon>
        <taxon>Gammaproteobacteria</taxon>
        <taxon>Alteromonadales</taxon>
        <taxon>Psychromonadaceae</taxon>
        <taxon>Psychromonas</taxon>
    </lineage>
</organism>
<dbReference type="eggNOG" id="ENOG5030UJK">
    <property type="taxonomic scope" value="Bacteria"/>
</dbReference>
<dbReference type="KEGG" id="pin:Ping_0678"/>
<dbReference type="AlphaFoldDB" id="A1SSR6"/>
<dbReference type="EMBL" id="CP000510">
    <property type="protein sequence ID" value="ABM02531.1"/>
    <property type="molecule type" value="Genomic_DNA"/>
</dbReference>
<reference evidence="1 2" key="1">
    <citation type="submission" date="2007-01" db="EMBL/GenBank/DDBJ databases">
        <title>Complete sequence of Psychromonas ingrahamii 37.</title>
        <authorList>
            <consortium name="US DOE Joint Genome Institute"/>
            <person name="Copeland A."/>
            <person name="Lucas S."/>
            <person name="Lapidus A."/>
            <person name="Barry K."/>
            <person name="Detter J.C."/>
            <person name="Glavina del Rio T."/>
            <person name="Hammon N."/>
            <person name="Israni S."/>
            <person name="Dalin E."/>
            <person name="Tice H."/>
            <person name="Pitluck S."/>
            <person name="Thompson L.S."/>
            <person name="Brettin T."/>
            <person name="Bruce D."/>
            <person name="Han C."/>
            <person name="Tapia R."/>
            <person name="Schmutz J."/>
            <person name="Larimer F."/>
            <person name="Land M."/>
            <person name="Hauser L."/>
            <person name="Kyrpides N."/>
            <person name="Ivanova N."/>
            <person name="Staley J."/>
            <person name="Richardson P."/>
        </authorList>
    </citation>
    <scope>NUCLEOTIDE SEQUENCE [LARGE SCALE GENOMIC DNA]</scope>
    <source>
        <strain evidence="1 2">37</strain>
    </source>
</reference>
<keyword evidence="2" id="KW-1185">Reference proteome</keyword>
<dbReference type="InterPro" id="IPR021932">
    <property type="entry name" value="DUF3545"/>
</dbReference>
<evidence type="ECO:0000313" key="1">
    <source>
        <dbReference type="EMBL" id="ABM02531.1"/>
    </source>
</evidence>
<accession>A1SSR6</accession>
<dbReference type="RefSeq" id="WP_011769090.1">
    <property type="nucleotide sequence ID" value="NC_008709.1"/>
</dbReference>